<dbReference type="InterPro" id="IPR015947">
    <property type="entry name" value="PUA-like_sf"/>
</dbReference>
<evidence type="ECO:0000259" key="1">
    <source>
        <dbReference type="PROSITE" id="PS51015"/>
    </source>
</evidence>
<protein>
    <recommendedName>
        <fullName evidence="1">YDG domain-containing protein</fullName>
    </recommendedName>
</protein>
<accession>A0A8H9HKJ7</accession>
<dbReference type="SMART" id="SM00466">
    <property type="entry name" value="SRA"/>
    <property type="match status" value="1"/>
</dbReference>
<reference evidence="2" key="2">
    <citation type="submission" date="2020-09" db="EMBL/GenBank/DDBJ databases">
        <authorList>
            <person name="Sun Q."/>
            <person name="Ohkuma M."/>
        </authorList>
    </citation>
    <scope>NUCLEOTIDE SEQUENCE</scope>
    <source>
        <strain evidence="2">JCM 4434</strain>
    </source>
</reference>
<evidence type="ECO:0000313" key="3">
    <source>
        <dbReference type="Proteomes" id="UP000610124"/>
    </source>
</evidence>
<gene>
    <name evidence="2" type="ORF">GCM10010502_14180</name>
</gene>
<dbReference type="GO" id="GO:0061630">
    <property type="term" value="F:ubiquitin protein ligase activity"/>
    <property type="evidence" value="ECO:0007669"/>
    <property type="project" value="TreeGrafter"/>
</dbReference>
<sequence length="149" mass="16651">MHPEESPRPARVEVGQVFANRRALSDAQVHRPLQAGTSGIRERGAESVVVGWVGWNEDDRDHGDEIVFTGRGGRALDAGRQVEHRRFERGNAALVTSMTTARPVRLVRFEGGGRAPGYRYGGLFRVEECWCEKGRSGFLICRYRLVRSG</sequence>
<dbReference type="GO" id="GO:0016567">
    <property type="term" value="P:protein ubiquitination"/>
    <property type="evidence" value="ECO:0007669"/>
    <property type="project" value="TreeGrafter"/>
</dbReference>
<dbReference type="EMBL" id="BMUB01000003">
    <property type="protein sequence ID" value="GGU64620.1"/>
    <property type="molecule type" value="Genomic_DNA"/>
</dbReference>
<dbReference type="Proteomes" id="UP000610124">
    <property type="component" value="Unassembled WGS sequence"/>
</dbReference>
<dbReference type="InterPro" id="IPR045134">
    <property type="entry name" value="UHRF1/2-like"/>
</dbReference>
<organism evidence="2 3">
    <name type="scientific">Kitasatospora aureofaciens</name>
    <name type="common">Streptomyces aureofaciens</name>
    <dbReference type="NCBI Taxonomy" id="1894"/>
    <lineage>
        <taxon>Bacteria</taxon>
        <taxon>Bacillati</taxon>
        <taxon>Actinomycetota</taxon>
        <taxon>Actinomycetes</taxon>
        <taxon>Kitasatosporales</taxon>
        <taxon>Streptomycetaceae</taxon>
        <taxon>Kitasatospora</taxon>
    </lineage>
</organism>
<dbReference type="InterPro" id="IPR003105">
    <property type="entry name" value="SRA_YDG"/>
</dbReference>
<dbReference type="SUPFAM" id="SSF88697">
    <property type="entry name" value="PUA domain-like"/>
    <property type="match status" value="1"/>
</dbReference>
<name>A0A8H9HKJ7_KITAU</name>
<dbReference type="AlphaFoldDB" id="A0A8H9HKJ7"/>
<reference evidence="2" key="1">
    <citation type="journal article" date="2014" name="Int. J. Syst. Evol. Microbiol.">
        <title>Complete genome sequence of Corynebacterium casei LMG S-19264T (=DSM 44701T), isolated from a smear-ripened cheese.</title>
        <authorList>
            <consortium name="US DOE Joint Genome Institute (JGI-PGF)"/>
            <person name="Walter F."/>
            <person name="Albersmeier A."/>
            <person name="Kalinowski J."/>
            <person name="Ruckert C."/>
        </authorList>
    </citation>
    <scope>NUCLEOTIDE SEQUENCE</scope>
    <source>
        <strain evidence="2">JCM 4434</strain>
    </source>
</reference>
<proteinExistence type="predicted"/>
<dbReference type="Pfam" id="PF02182">
    <property type="entry name" value="SAD_SRA"/>
    <property type="match status" value="1"/>
</dbReference>
<comment type="caution">
    <text evidence="2">The sequence shown here is derived from an EMBL/GenBank/DDBJ whole genome shotgun (WGS) entry which is preliminary data.</text>
</comment>
<evidence type="ECO:0000313" key="2">
    <source>
        <dbReference type="EMBL" id="GGU64620.1"/>
    </source>
</evidence>
<dbReference type="PANTHER" id="PTHR14140">
    <property type="entry name" value="E3 UBIQUITIN-PROTEIN LIGASE UHRF-RELATED"/>
    <property type="match status" value="1"/>
</dbReference>
<dbReference type="PANTHER" id="PTHR14140:SF27">
    <property type="entry name" value="OS04G0289800 PROTEIN"/>
    <property type="match status" value="1"/>
</dbReference>
<feature type="domain" description="YDG" evidence="1">
    <location>
        <begin position="7"/>
        <end position="147"/>
    </location>
</feature>
<dbReference type="GO" id="GO:0044027">
    <property type="term" value="P:negative regulation of gene expression via chromosomal CpG island methylation"/>
    <property type="evidence" value="ECO:0007669"/>
    <property type="project" value="TreeGrafter"/>
</dbReference>
<dbReference type="Gene3D" id="2.30.280.10">
    <property type="entry name" value="SRA-YDG"/>
    <property type="match status" value="1"/>
</dbReference>
<dbReference type="InterPro" id="IPR036987">
    <property type="entry name" value="SRA-YDG_sf"/>
</dbReference>
<dbReference type="PROSITE" id="PS51015">
    <property type="entry name" value="YDG"/>
    <property type="match status" value="1"/>
</dbReference>